<reference evidence="1 2" key="1">
    <citation type="journal article" date="2021" name="Int. J. Syst. Evol. Microbiol.">
        <title>Amazonocrinis nigriterrae gen. nov., sp. nov., Atlanticothrix silvestris gen. nov., sp. nov. and Dendronalium phyllosphericum gen. nov., sp. nov., nostocacean cyanobacteria from Brazilian environments.</title>
        <authorList>
            <person name="Alvarenga D.O."/>
            <person name="Andreote A.P.D."/>
            <person name="Branco L.H.Z."/>
            <person name="Delbaje E."/>
            <person name="Cruz R.B."/>
            <person name="Varani A.M."/>
            <person name="Fiore M.F."/>
        </authorList>
    </citation>
    <scope>NUCLEOTIDE SEQUENCE [LARGE SCALE GENOMIC DNA]</scope>
    <source>
        <strain evidence="1 2">CENA357</strain>
    </source>
</reference>
<dbReference type="Proteomes" id="UP000599391">
    <property type="component" value="Unassembled WGS sequence"/>
</dbReference>
<dbReference type="SUPFAM" id="SSF56281">
    <property type="entry name" value="Metallo-hydrolase/oxidoreductase"/>
    <property type="match status" value="1"/>
</dbReference>
<dbReference type="EMBL" id="JAECZB010000050">
    <property type="protein sequence ID" value="MBH8553996.1"/>
    <property type="molecule type" value="Genomic_DNA"/>
</dbReference>
<name>A0A8J7HFE8_9CYAN</name>
<dbReference type="RefSeq" id="WP_214440261.1">
    <property type="nucleotide sequence ID" value="NZ_JAECZB010000050.1"/>
</dbReference>
<dbReference type="Gene3D" id="3.60.15.10">
    <property type="entry name" value="Ribonuclease Z/Hydroxyacylglutathione hydrolase-like"/>
    <property type="match status" value="1"/>
</dbReference>
<comment type="caution">
    <text evidence="1">The sequence shown here is derived from an EMBL/GenBank/DDBJ whole genome shotgun (WGS) entry which is preliminary data.</text>
</comment>
<gene>
    <name evidence="1" type="ORF">I8751_16790</name>
</gene>
<sequence length="199" mass="21937">MKSLHRSDLYGWSIFNPARNIDFNGIAWIRPGGNILIDPVALSNHDWNHLQSLGGVLWIVLTNSEHIRAAKEIADQTYAKIAGPAGEKDSFPLLCDRWLSDGDELVPGLKTIELQGSKTPGELALLLEETTLITGDLVRARKAGSLTILPDEKLLNREQAIASVRRLADLSQVEAVLVGDGWPIFRDGRDRLKELVATL</sequence>
<dbReference type="AlphaFoldDB" id="A0A8J7HFE8"/>
<protein>
    <submittedName>
        <fullName evidence="1">MBL fold metallo-hydrolase</fullName>
    </submittedName>
</protein>
<evidence type="ECO:0000313" key="1">
    <source>
        <dbReference type="EMBL" id="MBH8553996.1"/>
    </source>
</evidence>
<accession>A0A8J7HFE8</accession>
<organism evidence="1 2">
    <name type="scientific">Atlanticothrix silvestris CENA357</name>
    <dbReference type="NCBI Taxonomy" id="1725252"/>
    <lineage>
        <taxon>Bacteria</taxon>
        <taxon>Bacillati</taxon>
        <taxon>Cyanobacteriota</taxon>
        <taxon>Cyanophyceae</taxon>
        <taxon>Nostocales</taxon>
        <taxon>Nodulariaceae</taxon>
        <taxon>Atlanticothrix</taxon>
        <taxon>Atlanticothrix silvestris</taxon>
    </lineage>
</organism>
<dbReference type="InterPro" id="IPR036866">
    <property type="entry name" value="RibonucZ/Hydroxyglut_hydro"/>
</dbReference>
<dbReference type="Pfam" id="PF14597">
    <property type="entry name" value="Lactamase_B_5"/>
    <property type="match status" value="1"/>
</dbReference>
<proteinExistence type="predicted"/>
<evidence type="ECO:0000313" key="2">
    <source>
        <dbReference type="Proteomes" id="UP000599391"/>
    </source>
</evidence>
<keyword evidence="2" id="KW-1185">Reference proteome</keyword>